<evidence type="ECO:0000313" key="2">
    <source>
        <dbReference type="EMBL" id="KAK9659867.1"/>
    </source>
</evidence>
<gene>
    <name evidence="2" type="ORF">K7432_018362</name>
</gene>
<accession>A0ABR2VJF3</accession>
<feature type="region of interest" description="Disordered" evidence="1">
    <location>
        <begin position="54"/>
        <end position="103"/>
    </location>
</feature>
<proteinExistence type="predicted"/>
<feature type="non-terminal residue" evidence="2">
    <location>
        <position position="1"/>
    </location>
</feature>
<evidence type="ECO:0000256" key="1">
    <source>
        <dbReference type="SAM" id="MobiDB-lite"/>
    </source>
</evidence>
<protein>
    <submittedName>
        <fullName evidence="2">Uncharacterized protein</fullName>
    </submittedName>
</protein>
<name>A0ABR2VJF3_9FUNG</name>
<dbReference type="EMBL" id="JASJQH010012672">
    <property type="protein sequence ID" value="KAK9659867.1"/>
    <property type="molecule type" value="Genomic_DNA"/>
</dbReference>
<keyword evidence="3" id="KW-1185">Reference proteome</keyword>
<reference evidence="2 3" key="1">
    <citation type="submission" date="2023-04" db="EMBL/GenBank/DDBJ databases">
        <title>Genome of Basidiobolus ranarum AG-B5.</title>
        <authorList>
            <person name="Stajich J.E."/>
            <person name="Carter-House D."/>
            <person name="Gryganskyi A."/>
        </authorList>
    </citation>
    <scope>NUCLEOTIDE SEQUENCE [LARGE SCALE GENOMIC DNA]</scope>
    <source>
        <strain evidence="2 3">AG-B5</strain>
    </source>
</reference>
<organism evidence="2 3">
    <name type="scientific">Basidiobolus ranarum</name>
    <dbReference type="NCBI Taxonomy" id="34480"/>
    <lineage>
        <taxon>Eukaryota</taxon>
        <taxon>Fungi</taxon>
        <taxon>Fungi incertae sedis</taxon>
        <taxon>Zoopagomycota</taxon>
        <taxon>Entomophthoromycotina</taxon>
        <taxon>Basidiobolomycetes</taxon>
        <taxon>Basidiobolales</taxon>
        <taxon>Basidiobolaceae</taxon>
        <taxon>Basidiobolus</taxon>
    </lineage>
</organism>
<comment type="caution">
    <text evidence="2">The sequence shown here is derived from an EMBL/GenBank/DDBJ whole genome shotgun (WGS) entry which is preliminary data.</text>
</comment>
<feature type="non-terminal residue" evidence="2">
    <location>
        <position position="103"/>
    </location>
</feature>
<dbReference type="Proteomes" id="UP001479436">
    <property type="component" value="Unassembled WGS sequence"/>
</dbReference>
<sequence>NGTAKIANQTAEGPLLKIESASANERIKWGGQELVIKQGGEELDFKLKELELKYPSPNYGGPDPSANTMGGTPPDPSTVRYDQPELVGTPIQVDYLGGPSAES</sequence>
<evidence type="ECO:0000313" key="3">
    <source>
        <dbReference type="Proteomes" id="UP001479436"/>
    </source>
</evidence>